<dbReference type="GO" id="GO:0016787">
    <property type="term" value="F:hydrolase activity"/>
    <property type="evidence" value="ECO:0007669"/>
    <property type="project" value="UniProtKB-KW"/>
</dbReference>
<dbReference type="Gene3D" id="3.40.50.1820">
    <property type="entry name" value="alpha/beta hydrolase"/>
    <property type="match status" value="1"/>
</dbReference>
<keyword evidence="1" id="KW-0378">Hydrolase</keyword>
<dbReference type="RefSeq" id="WP_166328264.1">
    <property type="nucleotide sequence ID" value="NZ_CP049933.1"/>
</dbReference>
<dbReference type="Pfam" id="PF06821">
    <property type="entry name" value="Ser_hydrolase"/>
    <property type="match status" value="1"/>
</dbReference>
<gene>
    <name evidence="1" type="ORF">G7066_00635</name>
</gene>
<organism evidence="1 2">
    <name type="scientific">Leucobacter coleopterorum</name>
    <dbReference type="NCBI Taxonomy" id="2714933"/>
    <lineage>
        <taxon>Bacteria</taxon>
        <taxon>Bacillati</taxon>
        <taxon>Actinomycetota</taxon>
        <taxon>Actinomycetes</taxon>
        <taxon>Micrococcales</taxon>
        <taxon>Microbacteriaceae</taxon>
        <taxon>Leucobacter</taxon>
    </lineage>
</organism>
<dbReference type="EMBL" id="CP049933">
    <property type="protein sequence ID" value="QIM17585.1"/>
    <property type="molecule type" value="Genomic_DNA"/>
</dbReference>
<keyword evidence="2" id="KW-1185">Reference proteome</keyword>
<sequence length="195" mass="21141">MTTQPTNRTPSVTRQRATIFHGYGATPEDHWFQWLADQLKAAGAPTLVPALPDPLEPDPQQWEDTVSMALGIPDEHTAVVAHSLGCLTVLRYLGSINEDWQLGTLVLVSGFVDRLPALPDLDSYVGAGYDPAELRSHINRIVIIRSDNDTLVPPHLTDRVAERFGAEVHVVAGAGHFLASDGFSTLPEALEAVCS</sequence>
<dbReference type="SUPFAM" id="SSF53474">
    <property type="entry name" value="alpha/beta-Hydrolases"/>
    <property type="match status" value="1"/>
</dbReference>
<evidence type="ECO:0000313" key="2">
    <source>
        <dbReference type="Proteomes" id="UP000503441"/>
    </source>
</evidence>
<accession>A0ABX6JXT1</accession>
<dbReference type="InterPro" id="IPR029058">
    <property type="entry name" value="AB_hydrolase_fold"/>
</dbReference>
<dbReference type="PANTHER" id="PTHR15394">
    <property type="entry name" value="SERINE HYDROLASE RBBP9"/>
    <property type="match status" value="1"/>
</dbReference>
<protein>
    <submittedName>
        <fullName evidence="1">Serine hydrolase family protein</fullName>
    </submittedName>
</protein>
<evidence type="ECO:0000313" key="1">
    <source>
        <dbReference type="EMBL" id="QIM17585.1"/>
    </source>
</evidence>
<dbReference type="InterPro" id="IPR010662">
    <property type="entry name" value="RBBP9/YdeN"/>
</dbReference>
<proteinExistence type="predicted"/>
<dbReference type="Proteomes" id="UP000503441">
    <property type="component" value="Chromosome"/>
</dbReference>
<reference evidence="1 2" key="1">
    <citation type="submission" date="2020-03" db="EMBL/GenBank/DDBJ databases">
        <title>Leucobacter sp. nov., isolated from beetles.</title>
        <authorList>
            <person name="Hyun D.-W."/>
            <person name="Bae J.-W."/>
        </authorList>
    </citation>
    <scope>NUCLEOTIDE SEQUENCE [LARGE SCALE GENOMIC DNA]</scope>
    <source>
        <strain evidence="1 2">HDW9A</strain>
    </source>
</reference>
<name>A0ABX6JXT1_9MICO</name>
<dbReference type="PANTHER" id="PTHR15394:SF3">
    <property type="entry name" value="SERINE HYDROLASE RBBP9"/>
    <property type="match status" value="1"/>
</dbReference>